<feature type="region of interest" description="Disordered" evidence="8">
    <location>
        <begin position="175"/>
        <end position="197"/>
    </location>
</feature>
<dbReference type="PANTHER" id="PTHR48063:SF101">
    <property type="entry name" value="LRR RECEPTOR-LIKE SERINE_THREONINE-PROTEIN KINASE FLS2"/>
    <property type="match status" value="1"/>
</dbReference>
<comment type="caution">
    <text evidence="9">The sequence shown here is derived from an EMBL/GenBank/DDBJ whole genome shotgun (WGS) entry which is preliminary data.</text>
</comment>
<protein>
    <submittedName>
        <fullName evidence="9">Uncharacterized protein</fullName>
    </submittedName>
</protein>
<comment type="subcellular location">
    <subcellularLocation>
        <location evidence="1">Membrane</location>
        <topology evidence="1">Single-pass type I membrane protein</topology>
    </subcellularLocation>
</comment>
<dbReference type="InterPro" id="IPR046956">
    <property type="entry name" value="RLP23-like"/>
</dbReference>
<evidence type="ECO:0000256" key="4">
    <source>
        <dbReference type="ARBA" id="ARBA00022989"/>
    </source>
</evidence>
<dbReference type="InterPro" id="IPR032675">
    <property type="entry name" value="LRR_dom_sf"/>
</dbReference>
<evidence type="ECO:0000313" key="10">
    <source>
        <dbReference type="Proteomes" id="UP001054252"/>
    </source>
</evidence>
<keyword evidence="5" id="KW-0472">Membrane</keyword>
<evidence type="ECO:0000256" key="8">
    <source>
        <dbReference type="SAM" id="MobiDB-lite"/>
    </source>
</evidence>
<keyword evidence="3" id="KW-0732">Signal</keyword>
<dbReference type="EMBL" id="BPVZ01000086">
    <property type="protein sequence ID" value="GKV30350.1"/>
    <property type="molecule type" value="Genomic_DNA"/>
</dbReference>
<dbReference type="Proteomes" id="UP001054252">
    <property type="component" value="Unassembled WGS sequence"/>
</dbReference>
<evidence type="ECO:0000256" key="2">
    <source>
        <dbReference type="ARBA" id="ARBA00022692"/>
    </source>
</evidence>
<evidence type="ECO:0000256" key="1">
    <source>
        <dbReference type="ARBA" id="ARBA00004479"/>
    </source>
</evidence>
<keyword evidence="7" id="KW-0325">Glycoprotein</keyword>
<evidence type="ECO:0000256" key="7">
    <source>
        <dbReference type="ARBA" id="ARBA00023180"/>
    </source>
</evidence>
<keyword evidence="10" id="KW-1185">Reference proteome</keyword>
<gene>
    <name evidence="9" type="ORF">SLEP1_g39167</name>
</gene>
<dbReference type="Gene3D" id="3.80.10.10">
    <property type="entry name" value="Ribonuclease Inhibitor"/>
    <property type="match status" value="1"/>
</dbReference>
<keyword evidence="6" id="KW-0675">Receptor</keyword>
<keyword evidence="2" id="KW-0812">Transmembrane</keyword>
<feature type="region of interest" description="Disordered" evidence="8">
    <location>
        <begin position="1"/>
        <end position="20"/>
    </location>
</feature>
<dbReference type="GO" id="GO:0016020">
    <property type="term" value="C:membrane"/>
    <property type="evidence" value="ECO:0007669"/>
    <property type="project" value="UniProtKB-SubCell"/>
</dbReference>
<reference evidence="9 10" key="1">
    <citation type="journal article" date="2021" name="Commun. Biol.">
        <title>The genome of Shorea leprosula (Dipterocarpaceae) highlights the ecological relevance of drought in aseasonal tropical rainforests.</title>
        <authorList>
            <person name="Ng K.K.S."/>
            <person name="Kobayashi M.J."/>
            <person name="Fawcett J.A."/>
            <person name="Hatakeyama M."/>
            <person name="Paape T."/>
            <person name="Ng C.H."/>
            <person name="Ang C.C."/>
            <person name="Tnah L.H."/>
            <person name="Lee C.T."/>
            <person name="Nishiyama T."/>
            <person name="Sese J."/>
            <person name="O'Brien M.J."/>
            <person name="Copetti D."/>
            <person name="Mohd Noor M.I."/>
            <person name="Ong R.C."/>
            <person name="Putra M."/>
            <person name="Sireger I.Z."/>
            <person name="Indrioko S."/>
            <person name="Kosugi Y."/>
            <person name="Izuno A."/>
            <person name="Isagi Y."/>
            <person name="Lee S.L."/>
            <person name="Shimizu K.K."/>
        </authorList>
    </citation>
    <scope>NUCLEOTIDE SEQUENCE [LARGE SCALE GENOMIC DNA]</scope>
    <source>
        <strain evidence="9">214</strain>
    </source>
</reference>
<evidence type="ECO:0000256" key="5">
    <source>
        <dbReference type="ARBA" id="ARBA00023136"/>
    </source>
</evidence>
<keyword evidence="4" id="KW-1133">Transmembrane helix</keyword>
<organism evidence="9 10">
    <name type="scientific">Rubroshorea leprosula</name>
    <dbReference type="NCBI Taxonomy" id="152421"/>
    <lineage>
        <taxon>Eukaryota</taxon>
        <taxon>Viridiplantae</taxon>
        <taxon>Streptophyta</taxon>
        <taxon>Embryophyta</taxon>
        <taxon>Tracheophyta</taxon>
        <taxon>Spermatophyta</taxon>
        <taxon>Magnoliopsida</taxon>
        <taxon>eudicotyledons</taxon>
        <taxon>Gunneridae</taxon>
        <taxon>Pentapetalae</taxon>
        <taxon>rosids</taxon>
        <taxon>malvids</taxon>
        <taxon>Malvales</taxon>
        <taxon>Dipterocarpaceae</taxon>
        <taxon>Rubroshorea</taxon>
    </lineage>
</organism>
<proteinExistence type="predicted"/>
<dbReference type="AlphaFoldDB" id="A0AAV5KZR2"/>
<accession>A0AAV5KZR2</accession>
<sequence>METSLFPVVQQREGPPQQLEGPPLFTCSSSWFGGERVCIQIGKKVEDVFELKGLPEFTLKGLLLIAKVESSFGAFPANNIYKWVHLSFKTILMCPLKPTCQGDEKHIDGGGEENYDDKQVTMLTKHLSGGKDLGVLDLPYNNFSGGIPSGTQIDTFNASAFAGNSPLCGHPLTPTCPDHEKPTGGGVKHNQYEEDEF</sequence>
<evidence type="ECO:0000256" key="6">
    <source>
        <dbReference type="ARBA" id="ARBA00023170"/>
    </source>
</evidence>
<name>A0AAV5KZR2_9ROSI</name>
<evidence type="ECO:0000256" key="3">
    <source>
        <dbReference type="ARBA" id="ARBA00022729"/>
    </source>
</evidence>
<dbReference type="PANTHER" id="PTHR48063">
    <property type="entry name" value="LRR RECEPTOR-LIKE KINASE"/>
    <property type="match status" value="1"/>
</dbReference>
<evidence type="ECO:0000313" key="9">
    <source>
        <dbReference type="EMBL" id="GKV30350.1"/>
    </source>
</evidence>